<dbReference type="Gene3D" id="3.40.50.150">
    <property type="entry name" value="Vaccinia Virus protein VP39"/>
    <property type="match status" value="1"/>
</dbReference>
<evidence type="ECO:0000313" key="3">
    <source>
        <dbReference type="Proteomes" id="UP001204144"/>
    </source>
</evidence>
<reference evidence="2 3" key="1">
    <citation type="submission" date="2018-11" db="EMBL/GenBank/DDBJ databases">
        <title>Novel bacteria species description.</title>
        <authorList>
            <person name="Han J.-H."/>
        </authorList>
    </citation>
    <scope>NUCLEOTIDE SEQUENCE [LARGE SCALE GENOMIC DNA]</scope>
    <source>
        <strain evidence="2 3">KCTC23259</strain>
    </source>
</reference>
<gene>
    <name evidence="2" type="ORF">EGI31_08075</name>
</gene>
<name>A0AAE3H1H2_9BACT</name>
<dbReference type="GO" id="GO:0032259">
    <property type="term" value="P:methylation"/>
    <property type="evidence" value="ECO:0007669"/>
    <property type="project" value="UniProtKB-KW"/>
</dbReference>
<keyword evidence="3" id="KW-1185">Reference proteome</keyword>
<keyword evidence="2" id="KW-0808">Transferase</keyword>
<sequence length="232" mass="26924">MKLKIINSFANLLRKLAVSLNPEFQTIQFARVDHFYSNNGNEKLYNFQLDENSTVIDLGGYVGGWTAQISSKYNCKIFIFEPCLEYYQIIEKRFKSNKKVIPLNLGLSGQNVKLKIHKNGVSSSIFPSKSNSSVGEVEEIELLSAKDFLFSNSLLKVNLIKINIEGGEFDLLEYLIDENLIERFDNILVQFHENFHNDSNIRMAKIHSKLSNTHFLTFQFPFVWENWKRKVQ</sequence>
<dbReference type="AlphaFoldDB" id="A0AAE3H1H2"/>
<dbReference type="Pfam" id="PF05050">
    <property type="entry name" value="Methyltransf_21"/>
    <property type="match status" value="1"/>
</dbReference>
<dbReference type="EMBL" id="RJUF01000017">
    <property type="protein sequence ID" value="MCP9762912.1"/>
    <property type="molecule type" value="Genomic_DNA"/>
</dbReference>
<dbReference type="NCBIfam" id="TIGR01444">
    <property type="entry name" value="fkbM_fam"/>
    <property type="match status" value="1"/>
</dbReference>
<evidence type="ECO:0000313" key="2">
    <source>
        <dbReference type="EMBL" id="MCP9762912.1"/>
    </source>
</evidence>
<dbReference type="InterPro" id="IPR006342">
    <property type="entry name" value="FkbM_mtfrase"/>
</dbReference>
<protein>
    <submittedName>
        <fullName evidence="2">FkbM family methyltransferase</fullName>
    </submittedName>
</protein>
<dbReference type="SUPFAM" id="SSF53335">
    <property type="entry name" value="S-adenosyl-L-methionine-dependent methyltransferases"/>
    <property type="match status" value="1"/>
</dbReference>
<feature type="domain" description="Methyltransferase FkbM" evidence="1">
    <location>
        <begin position="71"/>
        <end position="195"/>
    </location>
</feature>
<accession>A0AAE3H1H2</accession>
<dbReference type="InterPro" id="IPR029063">
    <property type="entry name" value="SAM-dependent_MTases_sf"/>
</dbReference>
<keyword evidence="2" id="KW-0489">Methyltransferase</keyword>
<organism evidence="2 3">
    <name type="scientific">Lacihabitans soyangensis</name>
    <dbReference type="NCBI Taxonomy" id="869394"/>
    <lineage>
        <taxon>Bacteria</taxon>
        <taxon>Pseudomonadati</taxon>
        <taxon>Bacteroidota</taxon>
        <taxon>Cytophagia</taxon>
        <taxon>Cytophagales</taxon>
        <taxon>Leadbetterellaceae</taxon>
        <taxon>Lacihabitans</taxon>
    </lineage>
</organism>
<comment type="caution">
    <text evidence="2">The sequence shown here is derived from an EMBL/GenBank/DDBJ whole genome shotgun (WGS) entry which is preliminary data.</text>
</comment>
<evidence type="ECO:0000259" key="1">
    <source>
        <dbReference type="Pfam" id="PF05050"/>
    </source>
</evidence>
<dbReference type="GO" id="GO:0008168">
    <property type="term" value="F:methyltransferase activity"/>
    <property type="evidence" value="ECO:0007669"/>
    <property type="project" value="UniProtKB-KW"/>
</dbReference>
<proteinExistence type="predicted"/>
<dbReference type="Proteomes" id="UP001204144">
    <property type="component" value="Unassembled WGS sequence"/>
</dbReference>